<sequence>MKTLIIIGISVLTFISSRSNPNTHNLTDQNQEVSKLQESIKRGLVVYEDMCINCHLTNGLGVEKVYPPLANSDYLIEKQIESIKAIKYGLSGEIMVNGISYNGTMTPLGLSDQEVADIMNYINNSWGNSIENFVTVKKVSEL</sequence>
<dbReference type="GO" id="GO:0009055">
    <property type="term" value="F:electron transfer activity"/>
    <property type="evidence" value="ECO:0007669"/>
    <property type="project" value="InterPro"/>
</dbReference>
<dbReference type="SUPFAM" id="SSF46626">
    <property type="entry name" value="Cytochrome c"/>
    <property type="match status" value="1"/>
</dbReference>
<dbReference type="InterPro" id="IPR051459">
    <property type="entry name" value="Cytochrome_c-type_DH"/>
</dbReference>
<dbReference type="PANTHER" id="PTHR35008">
    <property type="entry name" value="BLL4482 PROTEIN-RELATED"/>
    <property type="match status" value="1"/>
</dbReference>
<evidence type="ECO:0000259" key="5">
    <source>
        <dbReference type="PROSITE" id="PS51007"/>
    </source>
</evidence>
<comment type="caution">
    <text evidence="6">The sequence shown here is derived from an EMBL/GenBank/DDBJ whole genome shotgun (WGS) entry which is preliminary data.</text>
</comment>
<dbReference type="GO" id="GO:0046872">
    <property type="term" value="F:metal ion binding"/>
    <property type="evidence" value="ECO:0007669"/>
    <property type="project" value="UniProtKB-KW"/>
</dbReference>
<name>A0A3D9H0J0_9FLAO</name>
<evidence type="ECO:0000256" key="1">
    <source>
        <dbReference type="ARBA" id="ARBA00022617"/>
    </source>
</evidence>
<keyword evidence="2 4" id="KW-0479">Metal-binding</keyword>
<keyword evidence="3 4" id="KW-0408">Iron</keyword>
<evidence type="ECO:0000256" key="3">
    <source>
        <dbReference type="ARBA" id="ARBA00023004"/>
    </source>
</evidence>
<evidence type="ECO:0000313" key="7">
    <source>
        <dbReference type="Proteomes" id="UP000256980"/>
    </source>
</evidence>
<evidence type="ECO:0000256" key="2">
    <source>
        <dbReference type="ARBA" id="ARBA00022723"/>
    </source>
</evidence>
<dbReference type="PANTHER" id="PTHR35008:SF8">
    <property type="entry name" value="ALCOHOL DEHYDROGENASE CYTOCHROME C SUBUNIT"/>
    <property type="match status" value="1"/>
</dbReference>
<proteinExistence type="predicted"/>
<dbReference type="Pfam" id="PF00034">
    <property type="entry name" value="Cytochrom_C"/>
    <property type="match status" value="1"/>
</dbReference>
<keyword evidence="7" id="KW-1185">Reference proteome</keyword>
<organism evidence="6 7">
    <name type="scientific">Winogradskyella eximia</name>
    <dbReference type="NCBI Taxonomy" id="262006"/>
    <lineage>
        <taxon>Bacteria</taxon>
        <taxon>Pseudomonadati</taxon>
        <taxon>Bacteroidota</taxon>
        <taxon>Flavobacteriia</taxon>
        <taxon>Flavobacteriales</taxon>
        <taxon>Flavobacteriaceae</taxon>
        <taxon>Winogradskyella</taxon>
    </lineage>
</organism>
<feature type="domain" description="Cytochrome c" evidence="5">
    <location>
        <begin position="38"/>
        <end position="126"/>
    </location>
</feature>
<accession>A0A3D9H0J0</accession>
<dbReference type="GO" id="GO:0020037">
    <property type="term" value="F:heme binding"/>
    <property type="evidence" value="ECO:0007669"/>
    <property type="project" value="InterPro"/>
</dbReference>
<dbReference type="PROSITE" id="PS51007">
    <property type="entry name" value="CYTC"/>
    <property type="match status" value="1"/>
</dbReference>
<dbReference type="RefSeq" id="WP_115818207.1">
    <property type="nucleotide sequence ID" value="NZ_QRDV01000007.1"/>
</dbReference>
<evidence type="ECO:0000256" key="4">
    <source>
        <dbReference type="PROSITE-ProRule" id="PRU00433"/>
    </source>
</evidence>
<gene>
    <name evidence="6" type="ORF">DFQ10_107221</name>
</gene>
<dbReference type="EMBL" id="QRDV01000007">
    <property type="protein sequence ID" value="RED43032.1"/>
    <property type="molecule type" value="Genomic_DNA"/>
</dbReference>
<reference evidence="6 7" key="1">
    <citation type="submission" date="2018-07" db="EMBL/GenBank/DDBJ databases">
        <title>Genomic Encyclopedia of Type Strains, Phase III (KMG-III): the genomes of soil and plant-associated and newly described type strains.</title>
        <authorList>
            <person name="Whitman W."/>
        </authorList>
    </citation>
    <scope>NUCLEOTIDE SEQUENCE [LARGE SCALE GENOMIC DNA]</scope>
    <source>
        <strain evidence="6 7">CECT 7946</strain>
    </source>
</reference>
<dbReference type="OrthoDB" id="9811395at2"/>
<dbReference type="Proteomes" id="UP000256980">
    <property type="component" value="Unassembled WGS sequence"/>
</dbReference>
<dbReference type="InterPro" id="IPR036909">
    <property type="entry name" value="Cyt_c-like_dom_sf"/>
</dbReference>
<dbReference type="AlphaFoldDB" id="A0A3D9H0J0"/>
<keyword evidence="1 4" id="KW-0349">Heme</keyword>
<protein>
    <submittedName>
        <fullName evidence="6">Cytochrome c</fullName>
    </submittedName>
</protein>
<dbReference type="InterPro" id="IPR009056">
    <property type="entry name" value="Cyt_c-like_dom"/>
</dbReference>
<evidence type="ECO:0000313" key="6">
    <source>
        <dbReference type="EMBL" id="RED43032.1"/>
    </source>
</evidence>
<dbReference type="Gene3D" id="1.10.760.10">
    <property type="entry name" value="Cytochrome c-like domain"/>
    <property type="match status" value="1"/>
</dbReference>